<evidence type="ECO:0000313" key="7">
    <source>
        <dbReference type="EMBL" id="MFC5570684.1"/>
    </source>
</evidence>
<evidence type="ECO:0000313" key="8">
    <source>
        <dbReference type="Proteomes" id="UP001596036"/>
    </source>
</evidence>
<feature type="domain" description="PAC" evidence="5">
    <location>
        <begin position="115"/>
        <end position="167"/>
    </location>
</feature>
<keyword evidence="7" id="KW-0808">Transferase</keyword>
<evidence type="ECO:0000256" key="2">
    <source>
        <dbReference type="ARBA" id="ARBA00034247"/>
    </source>
</evidence>
<dbReference type="CDD" id="cd01949">
    <property type="entry name" value="GGDEF"/>
    <property type="match status" value="1"/>
</dbReference>
<dbReference type="RefSeq" id="WP_386755126.1">
    <property type="nucleotide sequence ID" value="NZ_JBHSNM010000003.1"/>
</dbReference>
<dbReference type="Proteomes" id="UP001596036">
    <property type="component" value="Unassembled WGS sequence"/>
</dbReference>
<dbReference type="InterPro" id="IPR000014">
    <property type="entry name" value="PAS"/>
</dbReference>
<feature type="region of interest" description="Disordered" evidence="3">
    <location>
        <begin position="1"/>
        <end position="24"/>
    </location>
</feature>
<dbReference type="PANTHER" id="PTHR45138:SF9">
    <property type="entry name" value="DIGUANYLATE CYCLASE DGCM-RELATED"/>
    <property type="match status" value="1"/>
</dbReference>
<name>A0ABW0SNY2_9GAMM</name>
<keyword evidence="8" id="KW-1185">Reference proteome</keyword>
<dbReference type="Gene3D" id="3.30.70.270">
    <property type="match status" value="1"/>
</dbReference>
<keyword evidence="7" id="KW-0548">Nucleotidyltransferase</keyword>
<proteinExistence type="predicted"/>
<reference evidence="8" key="1">
    <citation type="journal article" date="2019" name="Int. J. Syst. Evol. Microbiol.">
        <title>The Global Catalogue of Microorganisms (GCM) 10K type strain sequencing project: providing services to taxonomists for standard genome sequencing and annotation.</title>
        <authorList>
            <consortium name="The Broad Institute Genomics Platform"/>
            <consortium name="The Broad Institute Genome Sequencing Center for Infectious Disease"/>
            <person name="Wu L."/>
            <person name="Ma J."/>
        </authorList>
    </citation>
    <scope>NUCLEOTIDE SEQUENCE [LARGE SCALE GENOMIC DNA]</scope>
    <source>
        <strain evidence="8">KACC 11407</strain>
    </source>
</reference>
<dbReference type="EMBL" id="JBHSNM010000003">
    <property type="protein sequence ID" value="MFC5570684.1"/>
    <property type="molecule type" value="Genomic_DNA"/>
</dbReference>
<dbReference type="InterPro" id="IPR035965">
    <property type="entry name" value="PAS-like_dom_sf"/>
</dbReference>
<dbReference type="PROSITE" id="PS50112">
    <property type="entry name" value="PAS"/>
    <property type="match status" value="1"/>
</dbReference>
<comment type="catalytic activity">
    <reaction evidence="2">
        <text>2 GTP = 3',3'-c-di-GMP + 2 diphosphate</text>
        <dbReference type="Rhea" id="RHEA:24898"/>
        <dbReference type="ChEBI" id="CHEBI:33019"/>
        <dbReference type="ChEBI" id="CHEBI:37565"/>
        <dbReference type="ChEBI" id="CHEBI:58805"/>
        <dbReference type="EC" id="2.7.7.65"/>
    </reaction>
</comment>
<dbReference type="SUPFAM" id="SSF55785">
    <property type="entry name" value="PYP-like sensor domain (PAS domain)"/>
    <property type="match status" value="1"/>
</dbReference>
<dbReference type="InterPro" id="IPR000160">
    <property type="entry name" value="GGDEF_dom"/>
</dbReference>
<feature type="domain" description="PAS" evidence="4">
    <location>
        <begin position="42"/>
        <end position="96"/>
    </location>
</feature>
<dbReference type="EC" id="2.7.7.65" evidence="1"/>
<dbReference type="SMART" id="SM00091">
    <property type="entry name" value="PAS"/>
    <property type="match status" value="1"/>
</dbReference>
<dbReference type="Gene3D" id="3.30.450.20">
    <property type="entry name" value="PAS domain"/>
    <property type="match status" value="1"/>
</dbReference>
<dbReference type="NCBIfam" id="TIGR00254">
    <property type="entry name" value="GGDEF"/>
    <property type="match status" value="1"/>
</dbReference>
<dbReference type="SMART" id="SM00267">
    <property type="entry name" value="GGDEF"/>
    <property type="match status" value="1"/>
</dbReference>
<gene>
    <name evidence="7" type="ORF">ACFPN1_11490</name>
</gene>
<dbReference type="CDD" id="cd00130">
    <property type="entry name" value="PAS"/>
    <property type="match status" value="1"/>
</dbReference>
<dbReference type="InterPro" id="IPR013656">
    <property type="entry name" value="PAS_4"/>
</dbReference>
<dbReference type="Pfam" id="PF08448">
    <property type="entry name" value="PAS_4"/>
    <property type="match status" value="1"/>
</dbReference>
<dbReference type="PANTHER" id="PTHR45138">
    <property type="entry name" value="REGULATORY COMPONENTS OF SENSORY TRANSDUCTION SYSTEM"/>
    <property type="match status" value="1"/>
</dbReference>
<dbReference type="PROSITE" id="PS50887">
    <property type="entry name" value="GGDEF"/>
    <property type="match status" value="1"/>
</dbReference>
<dbReference type="PROSITE" id="PS50113">
    <property type="entry name" value="PAC"/>
    <property type="match status" value="1"/>
</dbReference>
<dbReference type="GO" id="GO:0052621">
    <property type="term" value="F:diguanylate cyclase activity"/>
    <property type="evidence" value="ECO:0007669"/>
    <property type="project" value="UniProtKB-EC"/>
</dbReference>
<evidence type="ECO:0000259" key="4">
    <source>
        <dbReference type="PROSITE" id="PS50112"/>
    </source>
</evidence>
<dbReference type="SUPFAM" id="SSF55073">
    <property type="entry name" value="Nucleotide cyclase"/>
    <property type="match status" value="1"/>
</dbReference>
<accession>A0ABW0SNY2</accession>
<dbReference type="Pfam" id="PF00990">
    <property type="entry name" value="GGDEF"/>
    <property type="match status" value="1"/>
</dbReference>
<comment type="caution">
    <text evidence="7">The sequence shown here is derived from an EMBL/GenBank/DDBJ whole genome shotgun (WGS) entry which is preliminary data.</text>
</comment>
<dbReference type="InterPro" id="IPR029787">
    <property type="entry name" value="Nucleotide_cyclase"/>
</dbReference>
<evidence type="ECO:0000259" key="5">
    <source>
        <dbReference type="PROSITE" id="PS50113"/>
    </source>
</evidence>
<dbReference type="InterPro" id="IPR050469">
    <property type="entry name" value="Diguanylate_Cyclase"/>
</dbReference>
<sequence length="330" mass="36246">MIDPKARNHPSGKPPVRDARGRGALSADAADLGRLEAELLQKNALLESLLENVDACIYTKDRARRYTYANAKMAAIVGREPQELLGRTDDELVAPEVAANWRVLDDRVFTTGSTQSGEQISTAPDGEIRHFWVVQIPQRDRGGEIVSLLGIATDFTQFYKLKEELARQATTDELTGVRNRRSLLETARQEFTRALRYQHPLSVLMLDIDHFKDINDSHGHDVGDQVLRAVADACRRELRDSDVLGRLGGEEFGVVLPNTRHEGALAVAERLRARIEALRVGDGIAPKVSIGVACMEGANGIEDVLKRADQALYAAKAAGRNRVSLAAKPA</sequence>
<dbReference type="InterPro" id="IPR043128">
    <property type="entry name" value="Rev_trsase/Diguanyl_cyclase"/>
</dbReference>
<organism evidence="7 8">
    <name type="scientific">Lysobacter yangpyeongensis</name>
    <dbReference type="NCBI Taxonomy" id="346182"/>
    <lineage>
        <taxon>Bacteria</taxon>
        <taxon>Pseudomonadati</taxon>
        <taxon>Pseudomonadota</taxon>
        <taxon>Gammaproteobacteria</taxon>
        <taxon>Lysobacterales</taxon>
        <taxon>Lysobacteraceae</taxon>
        <taxon>Lysobacter</taxon>
    </lineage>
</organism>
<evidence type="ECO:0000259" key="6">
    <source>
        <dbReference type="PROSITE" id="PS50887"/>
    </source>
</evidence>
<evidence type="ECO:0000256" key="3">
    <source>
        <dbReference type="SAM" id="MobiDB-lite"/>
    </source>
</evidence>
<protein>
    <recommendedName>
        <fullName evidence="1">diguanylate cyclase</fullName>
        <ecNumber evidence="1">2.7.7.65</ecNumber>
    </recommendedName>
</protein>
<dbReference type="InterPro" id="IPR000700">
    <property type="entry name" value="PAS-assoc_C"/>
</dbReference>
<dbReference type="NCBIfam" id="TIGR00229">
    <property type="entry name" value="sensory_box"/>
    <property type="match status" value="1"/>
</dbReference>
<feature type="domain" description="GGDEF" evidence="6">
    <location>
        <begin position="199"/>
        <end position="328"/>
    </location>
</feature>
<evidence type="ECO:0000256" key="1">
    <source>
        <dbReference type="ARBA" id="ARBA00012528"/>
    </source>
</evidence>